<keyword evidence="2" id="KW-1185">Reference proteome</keyword>
<gene>
    <name evidence="1" type="ORF">E1202_25370</name>
</gene>
<comment type="caution">
    <text evidence="1">The sequence shown here is derived from an EMBL/GenBank/DDBJ whole genome shotgun (WGS) entry which is preliminary data.</text>
</comment>
<accession>A0A4R5BAM3</accession>
<dbReference type="AlphaFoldDB" id="A0A4R5BAM3"/>
<sequence>MSVAGGMPLLAIKSKEGELDALKHTRGTDSPVSVMVELLNSTAPGGSISQKLVGAGVEAALTGNPLWVDTT</sequence>
<reference evidence="1 2" key="1">
    <citation type="submission" date="2019-03" db="EMBL/GenBank/DDBJ databases">
        <title>Draft genome sequences of novel Actinobacteria.</title>
        <authorList>
            <person name="Sahin N."/>
            <person name="Ay H."/>
            <person name="Saygin H."/>
        </authorList>
    </citation>
    <scope>NUCLEOTIDE SEQUENCE [LARGE SCALE GENOMIC DNA]</scope>
    <source>
        <strain evidence="1 2">5K548</strain>
    </source>
</reference>
<proteinExistence type="predicted"/>
<organism evidence="1 2">
    <name type="scientific">Saccharopolyspora karakumensis</name>
    <dbReference type="NCBI Taxonomy" id="2530386"/>
    <lineage>
        <taxon>Bacteria</taxon>
        <taxon>Bacillati</taxon>
        <taxon>Actinomycetota</taxon>
        <taxon>Actinomycetes</taxon>
        <taxon>Pseudonocardiales</taxon>
        <taxon>Pseudonocardiaceae</taxon>
        <taxon>Saccharopolyspora</taxon>
    </lineage>
</organism>
<dbReference type="EMBL" id="SMLA01000053">
    <property type="protein sequence ID" value="TDD83448.1"/>
    <property type="molecule type" value="Genomic_DNA"/>
</dbReference>
<dbReference type="Proteomes" id="UP000294723">
    <property type="component" value="Unassembled WGS sequence"/>
</dbReference>
<name>A0A4R5BAM3_9PSEU</name>
<evidence type="ECO:0000313" key="1">
    <source>
        <dbReference type="EMBL" id="TDD83448.1"/>
    </source>
</evidence>
<dbReference type="RefSeq" id="WP_132685648.1">
    <property type="nucleotide sequence ID" value="NZ_SMLA01000053.1"/>
</dbReference>
<evidence type="ECO:0000313" key="2">
    <source>
        <dbReference type="Proteomes" id="UP000294723"/>
    </source>
</evidence>
<protein>
    <submittedName>
        <fullName evidence="1">Uncharacterized protein</fullName>
    </submittedName>
</protein>